<feature type="region of interest" description="Disordered" evidence="1">
    <location>
        <begin position="37"/>
        <end position="56"/>
    </location>
</feature>
<dbReference type="AlphaFoldDB" id="A0AAV2DB18"/>
<evidence type="ECO:0000313" key="3">
    <source>
        <dbReference type="Proteomes" id="UP001497516"/>
    </source>
</evidence>
<name>A0AAV2DB18_9ROSI</name>
<protein>
    <submittedName>
        <fullName evidence="2">Uncharacterized protein</fullName>
    </submittedName>
</protein>
<dbReference type="EMBL" id="OZ034815">
    <property type="protein sequence ID" value="CAL1370755.1"/>
    <property type="molecule type" value="Genomic_DNA"/>
</dbReference>
<evidence type="ECO:0000256" key="1">
    <source>
        <dbReference type="SAM" id="MobiDB-lite"/>
    </source>
</evidence>
<accession>A0AAV2DB18</accession>
<sequence>MVWSSFDRKTVLTRDWNGDTEFVVGVWADSSRCSIGKGEGEGEGADFSSGRPRAGISTGRSAALELKRRSMEVGRQSLEENWKMEMMVSSRGRGHHLSRAAP</sequence>
<gene>
    <name evidence="2" type="ORF">LTRI10_LOCUS12858</name>
</gene>
<organism evidence="2 3">
    <name type="scientific">Linum trigynum</name>
    <dbReference type="NCBI Taxonomy" id="586398"/>
    <lineage>
        <taxon>Eukaryota</taxon>
        <taxon>Viridiplantae</taxon>
        <taxon>Streptophyta</taxon>
        <taxon>Embryophyta</taxon>
        <taxon>Tracheophyta</taxon>
        <taxon>Spermatophyta</taxon>
        <taxon>Magnoliopsida</taxon>
        <taxon>eudicotyledons</taxon>
        <taxon>Gunneridae</taxon>
        <taxon>Pentapetalae</taxon>
        <taxon>rosids</taxon>
        <taxon>fabids</taxon>
        <taxon>Malpighiales</taxon>
        <taxon>Linaceae</taxon>
        <taxon>Linum</taxon>
    </lineage>
</organism>
<proteinExistence type="predicted"/>
<keyword evidence="3" id="KW-1185">Reference proteome</keyword>
<evidence type="ECO:0000313" key="2">
    <source>
        <dbReference type="EMBL" id="CAL1370755.1"/>
    </source>
</evidence>
<reference evidence="2 3" key="1">
    <citation type="submission" date="2024-04" db="EMBL/GenBank/DDBJ databases">
        <authorList>
            <person name="Fracassetti M."/>
        </authorList>
    </citation>
    <scope>NUCLEOTIDE SEQUENCE [LARGE SCALE GENOMIC DNA]</scope>
</reference>
<dbReference type="Proteomes" id="UP001497516">
    <property type="component" value="Chromosome 2"/>
</dbReference>